<dbReference type="PANTHER" id="PTHR24260">
    <property type="match status" value="1"/>
</dbReference>
<evidence type="ECO:0000256" key="1">
    <source>
        <dbReference type="ARBA" id="ARBA00022670"/>
    </source>
</evidence>
<dbReference type="InterPro" id="IPR001254">
    <property type="entry name" value="Trypsin_dom"/>
</dbReference>
<dbReference type="AlphaFoldDB" id="A0AAN9YYL3"/>
<dbReference type="PROSITE" id="PS00134">
    <property type="entry name" value="TRYPSIN_HIS"/>
    <property type="match status" value="1"/>
</dbReference>
<dbReference type="Pfam" id="PF00089">
    <property type="entry name" value="Trypsin"/>
    <property type="match status" value="1"/>
</dbReference>
<evidence type="ECO:0000313" key="8">
    <source>
        <dbReference type="Proteomes" id="UP001378592"/>
    </source>
</evidence>
<feature type="domain" description="Peptidase S1" evidence="6">
    <location>
        <begin position="105"/>
        <end position="349"/>
    </location>
</feature>
<keyword evidence="4" id="KW-1015">Disulfide bond</keyword>
<evidence type="ECO:0000256" key="4">
    <source>
        <dbReference type="ARBA" id="ARBA00023157"/>
    </source>
</evidence>
<feature type="chain" id="PRO_5042893920" description="Peptidase S1 domain-containing protein" evidence="5">
    <location>
        <begin position="19"/>
        <end position="352"/>
    </location>
</feature>
<evidence type="ECO:0000256" key="5">
    <source>
        <dbReference type="SAM" id="SignalP"/>
    </source>
</evidence>
<sequence>MAPHSWLLAALCLGAARAVVFEGGDPFREEAVCAPGDSGRPSGACKPPGACPAGGKDAADCGLPGADLRCCALPTSSPPHGGERSRRACREFAKAKQSCDNFQPPAAGSEVRPGDFPYFAGLGYKTKSGNQKTRWHCGGALISENFVLTAAHCARGSSSTGSPDKVRLGGVSLSEDAGVGADEQELDVAEILVHPAYNASSVSNNIALLRLSGNAQLTRAVQPACLFPEAQLPVGRLVLAGHGARSTGANDVGTLSKVDLPVVPFEKCKEIYEQFHKNIDQSTTVCAGEKGRDACVGDSGAPIVAKEGAPTCNYQIVGITSFGFRQCGSQPAVYTKVQAFLPWIEETVWGKN</sequence>
<feature type="signal peptide" evidence="5">
    <location>
        <begin position="1"/>
        <end position="18"/>
    </location>
</feature>
<dbReference type="Gene3D" id="2.40.10.10">
    <property type="entry name" value="Trypsin-like serine proteases"/>
    <property type="match status" value="2"/>
</dbReference>
<keyword evidence="8" id="KW-1185">Reference proteome</keyword>
<dbReference type="InterPro" id="IPR001314">
    <property type="entry name" value="Peptidase_S1A"/>
</dbReference>
<accession>A0AAN9YYL3</accession>
<dbReference type="InterPro" id="IPR009003">
    <property type="entry name" value="Peptidase_S1_PA"/>
</dbReference>
<dbReference type="SUPFAM" id="SSF50494">
    <property type="entry name" value="Trypsin-like serine proteases"/>
    <property type="match status" value="1"/>
</dbReference>
<gene>
    <name evidence="7" type="ORF">R5R35_004717</name>
</gene>
<comment type="caution">
    <text evidence="7">The sequence shown here is derived from an EMBL/GenBank/DDBJ whole genome shotgun (WGS) entry which is preliminary data.</text>
</comment>
<evidence type="ECO:0000259" key="6">
    <source>
        <dbReference type="PROSITE" id="PS50240"/>
    </source>
</evidence>
<dbReference type="FunFam" id="2.40.10.10:FF:000060">
    <property type="entry name" value="Acrosin"/>
    <property type="match status" value="1"/>
</dbReference>
<reference evidence="7 8" key="1">
    <citation type="submission" date="2024-03" db="EMBL/GenBank/DDBJ databases">
        <title>The genome assembly and annotation of the cricket Gryllus longicercus Weissman &amp; Gray.</title>
        <authorList>
            <person name="Szrajer S."/>
            <person name="Gray D."/>
            <person name="Ylla G."/>
        </authorList>
    </citation>
    <scope>NUCLEOTIDE SEQUENCE [LARGE SCALE GENOMIC DNA]</scope>
    <source>
        <strain evidence="7">DAG 2021-001</strain>
        <tissue evidence="7">Whole body minus gut</tissue>
    </source>
</reference>
<dbReference type="GO" id="GO:0006508">
    <property type="term" value="P:proteolysis"/>
    <property type="evidence" value="ECO:0007669"/>
    <property type="project" value="UniProtKB-KW"/>
</dbReference>
<dbReference type="CDD" id="cd00190">
    <property type="entry name" value="Tryp_SPc"/>
    <property type="match status" value="1"/>
</dbReference>
<dbReference type="PRINTS" id="PR00722">
    <property type="entry name" value="CHYMOTRYPSIN"/>
</dbReference>
<dbReference type="InterPro" id="IPR043504">
    <property type="entry name" value="Peptidase_S1_PA_chymotrypsin"/>
</dbReference>
<dbReference type="EMBL" id="JAZDUA010000332">
    <property type="protein sequence ID" value="KAK7794498.1"/>
    <property type="molecule type" value="Genomic_DNA"/>
</dbReference>
<proteinExistence type="predicted"/>
<dbReference type="GO" id="GO:0004252">
    <property type="term" value="F:serine-type endopeptidase activity"/>
    <property type="evidence" value="ECO:0007669"/>
    <property type="project" value="InterPro"/>
</dbReference>
<keyword evidence="1" id="KW-0645">Protease</keyword>
<keyword evidence="5" id="KW-0732">Signal</keyword>
<keyword evidence="2" id="KW-0378">Hydrolase</keyword>
<dbReference type="PANTHER" id="PTHR24260:SF147">
    <property type="entry name" value="EG:BACR7A4.3 PROTEIN-RELATED"/>
    <property type="match status" value="1"/>
</dbReference>
<protein>
    <recommendedName>
        <fullName evidence="6">Peptidase S1 domain-containing protein</fullName>
    </recommendedName>
</protein>
<evidence type="ECO:0000256" key="3">
    <source>
        <dbReference type="ARBA" id="ARBA00022825"/>
    </source>
</evidence>
<dbReference type="PROSITE" id="PS50240">
    <property type="entry name" value="TRYPSIN_DOM"/>
    <property type="match status" value="1"/>
</dbReference>
<name>A0AAN9YYL3_9ORTH</name>
<dbReference type="Proteomes" id="UP001378592">
    <property type="component" value="Unassembled WGS sequence"/>
</dbReference>
<organism evidence="7 8">
    <name type="scientific">Gryllus longicercus</name>
    <dbReference type="NCBI Taxonomy" id="2509291"/>
    <lineage>
        <taxon>Eukaryota</taxon>
        <taxon>Metazoa</taxon>
        <taxon>Ecdysozoa</taxon>
        <taxon>Arthropoda</taxon>
        <taxon>Hexapoda</taxon>
        <taxon>Insecta</taxon>
        <taxon>Pterygota</taxon>
        <taxon>Neoptera</taxon>
        <taxon>Polyneoptera</taxon>
        <taxon>Orthoptera</taxon>
        <taxon>Ensifera</taxon>
        <taxon>Gryllidea</taxon>
        <taxon>Grylloidea</taxon>
        <taxon>Gryllidae</taxon>
        <taxon>Gryllinae</taxon>
        <taxon>Gryllus</taxon>
    </lineage>
</organism>
<keyword evidence="3" id="KW-0720">Serine protease</keyword>
<dbReference type="InterPro" id="IPR018114">
    <property type="entry name" value="TRYPSIN_HIS"/>
</dbReference>
<dbReference type="InterPro" id="IPR051333">
    <property type="entry name" value="CLIP_Serine_Protease"/>
</dbReference>
<evidence type="ECO:0000313" key="7">
    <source>
        <dbReference type="EMBL" id="KAK7794498.1"/>
    </source>
</evidence>
<dbReference type="SMART" id="SM00020">
    <property type="entry name" value="Tryp_SPc"/>
    <property type="match status" value="1"/>
</dbReference>
<evidence type="ECO:0000256" key="2">
    <source>
        <dbReference type="ARBA" id="ARBA00022801"/>
    </source>
</evidence>